<dbReference type="Proteomes" id="UP000218139">
    <property type="component" value="Unassembled WGS sequence"/>
</dbReference>
<comment type="caution">
    <text evidence="1">The sequence shown here is derived from an EMBL/GenBank/DDBJ whole genome shotgun (WGS) entry which is preliminary data.</text>
</comment>
<protein>
    <submittedName>
        <fullName evidence="1">Uncharacterized protein</fullName>
    </submittedName>
</protein>
<proteinExistence type="predicted"/>
<name>A0A9X6S612_9LACO</name>
<evidence type="ECO:0000313" key="1">
    <source>
        <dbReference type="EMBL" id="PAY47748.1"/>
    </source>
</evidence>
<dbReference type="RefSeq" id="WP_086201727.1">
    <property type="nucleotide sequence ID" value="NZ_LXZG01000145.1"/>
</dbReference>
<organism evidence="1 2">
    <name type="scientific">Ligilactobacillus salivarius</name>
    <dbReference type="NCBI Taxonomy" id="1624"/>
    <lineage>
        <taxon>Bacteria</taxon>
        <taxon>Bacillati</taxon>
        <taxon>Bacillota</taxon>
        <taxon>Bacilli</taxon>
        <taxon>Lactobacillales</taxon>
        <taxon>Lactobacillaceae</taxon>
        <taxon>Ligilactobacillus</taxon>
    </lineage>
</organism>
<dbReference type="EMBL" id="LXZO01000077">
    <property type="protein sequence ID" value="PAY47748.1"/>
    <property type="molecule type" value="Genomic_DNA"/>
</dbReference>
<dbReference type="AlphaFoldDB" id="A0A9X6S612"/>
<evidence type="ECO:0000313" key="2">
    <source>
        <dbReference type="Proteomes" id="UP000218139"/>
    </source>
</evidence>
<gene>
    <name evidence="1" type="ORF">A8C52_05640</name>
</gene>
<accession>A0A9X6S612</accession>
<reference evidence="1 2" key="1">
    <citation type="submission" date="2016-05" db="EMBL/GenBank/DDBJ databases">
        <authorList>
            <person name="Lee J.-Y."/>
            <person name="Kim E.B."/>
            <person name="Choi Y.-J."/>
        </authorList>
    </citation>
    <scope>NUCLEOTIDE SEQUENCE [LARGE SCALE GENOMIC DNA]</scope>
    <source>
        <strain evidence="1 2">KLA006</strain>
    </source>
</reference>
<sequence>MVKIITRDYAIKKFNAILNNVNNGGTDVYEVTSANIFSLSKALKYINQVDPNTVLWQHTPTHHVACVYVKQNTGFAYNRDYLDLIANGIDSEEKFREAWRQRNGKNTRGHFPAIEKSATKSQRVKHESYIVADLNSENPNSKIPGSLSPNHVDRTHLISSQITGIERHKGLLIDFDSWLNRTPMNTFETYILRMSNKQDIIWLAFVWRENDGLHWKYTMLDNQGTILREREWIDDRWTYIWKYDPYQENID</sequence>